<reference evidence="2" key="2">
    <citation type="submission" date="2020-09" db="EMBL/GenBank/DDBJ databases">
        <authorList>
            <person name="Sun Q."/>
            <person name="Zhou Y."/>
        </authorList>
    </citation>
    <scope>NUCLEOTIDE SEQUENCE</scope>
    <source>
        <strain evidence="2">CGMCC 1.15254</strain>
    </source>
</reference>
<evidence type="ECO:0008006" key="4">
    <source>
        <dbReference type="Google" id="ProtNLM"/>
    </source>
</evidence>
<evidence type="ECO:0000256" key="1">
    <source>
        <dbReference type="SAM" id="SignalP"/>
    </source>
</evidence>
<accession>A0A917C766</accession>
<protein>
    <recommendedName>
        <fullName evidence="4">DUF4189 domain-containing protein</fullName>
    </recommendedName>
</protein>
<keyword evidence="3" id="KW-1185">Reference proteome</keyword>
<dbReference type="EMBL" id="BMHV01000037">
    <property type="protein sequence ID" value="GGF75417.1"/>
    <property type="molecule type" value="Genomic_DNA"/>
</dbReference>
<feature type="signal peptide" evidence="1">
    <location>
        <begin position="1"/>
        <end position="22"/>
    </location>
</feature>
<dbReference type="RefSeq" id="WP_188667018.1">
    <property type="nucleotide sequence ID" value="NZ_BMHV01000037.1"/>
</dbReference>
<organism evidence="2 3">
    <name type="scientific">Terasakiella brassicae</name>
    <dbReference type="NCBI Taxonomy" id="1634917"/>
    <lineage>
        <taxon>Bacteria</taxon>
        <taxon>Pseudomonadati</taxon>
        <taxon>Pseudomonadota</taxon>
        <taxon>Alphaproteobacteria</taxon>
        <taxon>Rhodospirillales</taxon>
        <taxon>Terasakiellaceae</taxon>
        <taxon>Terasakiella</taxon>
    </lineage>
</organism>
<proteinExistence type="predicted"/>
<keyword evidence="1" id="KW-0732">Signal</keyword>
<evidence type="ECO:0000313" key="2">
    <source>
        <dbReference type="EMBL" id="GGF75417.1"/>
    </source>
</evidence>
<feature type="chain" id="PRO_5037540766" description="DUF4189 domain-containing protein" evidence="1">
    <location>
        <begin position="23"/>
        <end position="71"/>
    </location>
</feature>
<sequence>MKRLLSALTLAAILFANGAAIAAGTAYQVRVYCKGQPMWETVITAQAAGAAQNIAERQNPGCKAVVLGVAK</sequence>
<comment type="caution">
    <text evidence="2">The sequence shown here is derived from an EMBL/GenBank/DDBJ whole genome shotgun (WGS) entry which is preliminary data.</text>
</comment>
<dbReference type="AlphaFoldDB" id="A0A917C766"/>
<dbReference type="Proteomes" id="UP000632498">
    <property type="component" value="Unassembled WGS sequence"/>
</dbReference>
<gene>
    <name evidence="2" type="ORF">GCM10011332_31750</name>
</gene>
<evidence type="ECO:0000313" key="3">
    <source>
        <dbReference type="Proteomes" id="UP000632498"/>
    </source>
</evidence>
<reference evidence="2" key="1">
    <citation type="journal article" date="2014" name="Int. J. Syst. Evol. Microbiol.">
        <title>Complete genome sequence of Corynebacterium casei LMG S-19264T (=DSM 44701T), isolated from a smear-ripened cheese.</title>
        <authorList>
            <consortium name="US DOE Joint Genome Institute (JGI-PGF)"/>
            <person name="Walter F."/>
            <person name="Albersmeier A."/>
            <person name="Kalinowski J."/>
            <person name="Ruckert C."/>
        </authorList>
    </citation>
    <scope>NUCLEOTIDE SEQUENCE</scope>
    <source>
        <strain evidence="2">CGMCC 1.15254</strain>
    </source>
</reference>
<name>A0A917C766_9PROT</name>